<dbReference type="VEuPathDB" id="FungiDB:H257_09274"/>
<feature type="region of interest" description="Disordered" evidence="10">
    <location>
        <begin position="1"/>
        <end position="39"/>
    </location>
</feature>
<dbReference type="EMBL" id="QUTD01011345">
    <property type="protein sequence ID" value="RHY40111.1"/>
    <property type="molecule type" value="Genomic_DNA"/>
</dbReference>
<dbReference type="Pfam" id="PF11527">
    <property type="entry name" value="ARL2_Bind_BART"/>
    <property type="match status" value="1"/>
</dbReference>
<dbReference type="EMBL" id="QUTA01007831">
    <property type="protein sequence ID" value="RHY05649.1"/>
    <property type="molecule type" value="Genomic_DNA"/>
</dbReference>
<comment type="similarity">
    <text evidence="3">Belongs to the CFAP36 family.</text>
</comment>
<dbReference type="Proteomes" id="UP000266643">
    <property type="component" value="Unassembled WGS sequence"/>
</dbReference>
<evidence type="ECO:0000256" key="7">
    <source>
        <dbReference type="ARBA" id="ARBA00023069"/>
    </source>
</evidence>
<keyword evidence="5" id="KW-0963">Cytoplasm</keyword>
<proteinExistence type="inferred from homology"/>
<evidence type="ECO:0000256" key="1">
    <source>
        <dbReference type="ARBA" id="ARBA00004138"/>
    </source>
</evidence>
<dbReference type="InterPro" id="IPR023379">
    <property type="entry name" value="BART_dom"/>
</dbReference>
<evidence type="ECO:0000256" key="3">
    <source>
        <dbReference type="ARBA" id="ARBA00007460"/>
    </source>
</evidence>
<dbReference type="PANTHER" id="PTHR21532:SF0">
    <property type="entry name" value="CILIA- AND FLAGELLA-ASSOCIATED PROTEIN 36"/>
    <property type="match status" value="1"/>
</dbReference>
<evidence type="ECO:0000256" key="6">
    <source>
        <dbReference type="ARBA" id="ARBA00023054"/>
    </source>
</evidence>
<keyword evidence="7" id="KW-0969">Cilium</keyword>
<sequence>MPSESKEAKRCAGDDDGDVKQSRSGGDSDSGAKRAKDEEFDEDNNVVTKVMKYFFENQEFNQAFQDFAERECDLFDTEDEVEMKLEYVHNAIDMPASTRSPWLEGMKRALTILCTRVRRYTDVFNRFTALFESKLEAFIESQRSTVHEFYSIVQKAYEADPESTLSVYSQMLVAVCDFSVFVLMMRRTREAMALHAARK</sequence>
<dbReference type="Proteomes" id="UP000266239">
    <property type="component" value="Unassembled WGS sequence"/>
</dbReference>
<evidence type="ECO:0000256" key="4">
    <source>
        <dbReference type="ARBA" id="ARBA00021815"/>
    </source>
</evidence>
<keyword evidence="8" id="KW-0966">Cell projection</keyword>
<comment type="subcellular location">
    <subcellularLocation>
        <location evidence="1">Cell projection</location>
        <location evidence="1">Cilium</location>
    </subcellularLocation>
    <subcellularLocation>
        <location evidence="2">Cytoplasm</location>
    </subcellularLocation>
</comment>
<dbReference type="PANTHER" id="PTHR21532">
    <property type="entry name" value="PHOSPHODIESTERASE HL"/>
    <property type="match status" value="1"/>
</dbReference>
<dbReference type="Gene3D" id="1.20.1520.10">
    <property type="entry name" value="ADP-ribosylation factor-like 2-binding protein, domain"/>
    <property type="match status" value="1"/>
</dbReference>
<evidence type="ECO:0000256" key="9">
    <source>
        <dbReference type="ARBA" id="ARBA00031593"/>
    </source>
</evidence>
<reference evidence="14 15" key="1">
    <citation type="submission" date="2018-08" db="EMBL/GenBank/DDBJ databases">
        <title>Aphanomyces genome sequencing and annotation.</title>
        <authorList>
            <person name="Minardi D."/>
            <person name="Oidtmann B."/>
            <person name="Van Der Giezen M."/>
            <person name="Studholme D.J."/>
        </authorList>
    </citation>
    <scope>NUCLEOTIDE SEQUENCE [LARGE SCALE GENOMIC DNA]</scope>
    <source>
        <strain evidence="13 15">D2</strain>
        <strain evidence="12 14">Yx</strain>
    </source>
</reference>
<evidence type="ECO:0000256" key="8">
    <source>
        <dbReference type="ARBA" id="ARBA00023273"/>
    </source>
</evidence>
<keyword evidence="6" id="KW-0175">Coiled coil</keyword>
<feature type="domain" description="BART" evidence="11">
    <location>
        <begin position="119"/>
        <end position="190"/>
    </location>
</feature>
<evidence type="ECO:0000313" key="14">
    <source>
        <dbReference type="Proteomes" id="UP000266239"/>
    </source>
</evidence>
<organism evidence="12 14">
    <name type="scientific">Aphanomyces astaci</name>
    <name type="common">Crayfish plague agent</name>
    <dbReference type="NCBI Taxonomy" id="112090"/>
    <lineage>
        <taxon>Eukaryota</taxon>
        <taxon>Sar</taxon>
        <taxon>Stramenopiles</taxon>
        <taxon>Oomycota</taxon>
        <taxon>Saprolegniomycetes</taxon>
        <taxon>Saprolegniales</taxon>
        <taxon>Verrucalvaceae</taxon>
        <taxon>Aphanomyces</taxon>
    </lineage>
</organism>
<protein>
    <recommendedName>
        <fullName evidence="4">Cilia- and flagella-associated protein 36</fullName>
    </recommendedName>
    <alternativeName>
        <fullName evidence="9">Coiled-coil domain-containing protein 104</fullName>
    </alternativeName>
</protein>
<comment type="caution">
    <text evidence="12">The sequence shown here is derived from an EMBL/GenBank/DDBJ whole genome shotgun (WGS) entry which is preliminary data.</text>
</comment>
<feature type="compositionally biased region" description="Basic and acidic residues" evidence="10">
    <location>
        <begin position="1"/>
        <end position="21"/>
    </location>
</feature>
<dbReference type="AlphaFoldDB" id="A0A397AIU8"/>
<name>A0A397AIU8_APHAT</name>
<evidence type="ECO:0000313" key="15">
    <source>
        <dbReference type="Proteomes" id="UP000266643"/>
    </source>
</evidence>
<evidence type="ECO:0000313" key="12">
    <source>
        <dbReference type="EMBL" id="RHY05649.1"/>
    </source>
</evidence>
<dbReference type="GO" id="GO:0005930">
    <property type="term" value="C:axoneme"/>
    <property type="evidence" value="ECO:0007669"/>
    <property type="project" value="TreeGrafter"/>
</dbReference>
<evidence type="ECO:0000256" key="2">
    <source>
        <dbReference type="ARBA" id="ARBA00004496"/>
    </source>
</evidence>
<evidence type="ECO:0000256" key="10">
    <source>
        <dbReference type="SAM" id="MobiDB-lite"/>
    </source>
</evidence>
<evidence type="ECO:0000313" key="13">
    <source>
        <dbReference type="EMBL" id="RHY40111.1"/>
    </source>
</evidence>
<accession>A0A397AIU8</accession>
<dbReference type="InterPro" id="IPR042541">
    <property type="entry name" value="BART_sf"/>
</dbReference>
<dbReference type="InterPro" id="IPR038888">
    <property type="entry name" value="CFAP36"/>
</dbReference>
<evidence type="ECO:0000259" key="11">
    <source>
        <dbReference type="Pfam" id="PF11527"/>
    </source>
</evidence>
<evidence type="ECO:0000256" key="5">
    <source>
        <dbReference type="ARBA" id="ARBA00022490"/>
    </source>
</evidence>
<dbReference type="GO" id="GO:0097546">
    <property type="term" value="C:ciliary base"/>
    <property type="evidence" value="ECO:0007669"/>
    <property type="project" value="TreeGrafter"/>
</dbReference>
<gene>
    <name evidence="12" type="ORF">DYB25_008964</name>
    <name evidence="13" type="ORF">DYB30_009706</name>
</gene>